<keyword evidence="1" id="KW-1133">Transmembrane helix</keyword>
<evidence type="ECO:0000313" key="4">
    <source>
        <dbReference type="Proteomes" id="UP001324115"/>
    </source>
</evidence>
<dbReference type="AlphaFoldDB" id="A0AAN7G9V1"/>
<accession>A0AAN7G9V1</accession>
<protein>
    <submittedName>
        <fullName evidence="2">Uncharacterized protein</fullName>
    </submittedName>
</protein>
<reference evidence="2 4" key="1">
    <citation type="journal article" date="2023" name="G3 (Bethesda)">
        <title>A haplotype-resolved chromosome-scale genome for Quercus rubra L. provides insights into the genetics of adaptive traits for red oak species.</title>
        <authorList>
            <person name="Kapoor B."/>
            <person name="Jenkins J."/>
            <person name="Schmutz J."/>
            <person name="Zhebentyayeva T."/>
            <person name="Kuelheim C."/>
            <person name="Coggeshall M."/>
            <person name="Heim C."/>
            <person name="Lasky J.R."/>
            <person name="Leites L."/>
            <person name="Islam-Faridi N."/>
            <person name="Romero-Severson J."/>
            <person name="DeLeo V.L."/>
            <person name="Lucas S.M."/>
            <person name="Lazic D."/>
            <person name="Gailing O."/>
            <person name="Carlson J."/>
            <person name="Staton M."/>
        </authorList>
    </citation>
    <scope>NUCLEOTIDE SEQUENCE [LARGE SCALE GENOMIC DNA]</scope>
    <source>
        <strain evidence="2">Pseudo-F2</strain>
    </source>
</reference>
<dbReference type="EMBL" id="JAXUIC010000001">
    <property type="protein sequence ID" value="KAK4606021.1"/>
    <property type="molecule type" value="Genomic_DNA"/>
</dbReference>
<dbReference type="Proteomes" id="UP001324115">
    <property type="component" value="Unassembled WGS sequence"/>
</dbReference>
<name>A0AAN7G9V1_QUERU</name>
<comment type="caution">
    <text evidence="2">The sequence shown here is derived from an EMBL/GenBank/DDBJ whole genome shotgun (WGS) entry which is preliminary data.</text>
</comment>
<sequence>MKAACLNQKRERYDMSMTRRWVFASSSKLSFSPSMAPSYNPQQQQQQQQQQDELLFLKDRHFELHGEIMMFVLVALFSLFILFLVVLPCLRVRHLSNHEPDSVAQTKCPLPWLKTRRRNIDEITPEVSLQGETEADRKFPL</sequence>
<evidence type="ECO:0000313" key="3">
    <source>
        <dbReference type="EMBL" id="KAK4606025.1"/>
    </source>
</evidence>
<evidence type="ECO:0000313" key="2">
    <source>
        <dbReference type="EMBL" id="KAK4606021.1"/>
    </source>
</evidence>
<evidence type="ECO:0000256" key="1">
    <source>
        <dbReference type="SAM" id="Phobius"/>
    </source>
</evidence>
<dbReference type="EMBL" id="JAXUIC010000001">
    <property type="protein sequence ID" value="KAK4606025.1"/>
    <property type="molecule type" value="Genomic_DNA"/>
</dbReference>
<keyword evidence="4" id="KW-1185">Reference proteome</keyword>
<gene>
    <name evidence="2" type="ORF">RGQ29_000348</name>
    <name evidence="3" type="ORF">RGQ29_000351</name>
</gene>
<proteinExistence type="predicted"/>
<keyword evidence="1" id="KW-0472">Membrane</keyword>
<organism evidence="2 4">
    <name type="scientific">Quercus rubra</name>
    <name type="common">Northern red oak</name>
    <name type="synonym">Quercus borealis</name>
    <dbReference type="NCBI Taxonomy" id="3512"/>
    <lineage>
        <taxon>Eukaryota</taxon>
        <taxon>Viridiplantae</taxon>
        <taxon>Streptophyta</taxon>
        <taxon>Embryophyta</taxon>
        <taxon>Tracheophyta</taxon>
        <taxon>Spermatophyta</taxon>
        <taxon>Magnoliopsida</taxon>
        <taxon>eudicotyledons</taxon>
        <taxon>Gunneridae</taxon>
        <taxon>Pentapetalae</taxon>
        <taxon>rosids</taxon>
        <taxon>fabids</taxon>
        <taxon>Fagales</taxon>
        <taxon>Fagaceae</taxon>
        <taxon>Quercus</taxon>
    </lineage>
</organism>
<feature type="transmembrane region" description="Helical" evidence="1">
    <location>
        <begin position="68"/>
        <end position="90"/>
    </location>
</feature>
<keyword evidence="1" id="KW-0812">Transmembrane</keyword>